<dbReference type="Pfam" id="PF13715">
    <property type="entry name" value="CarbopepD_reg_2"/>
    <property type="match status" value="1"/>
</dbReference>
<comment type="similarity">
    <text evidence="8 9">Belongs to the TonB-dependent receptor family.</text>
</comment>
<dbReference type="Gene3D" id="2.40.170.20">
    <property type="entry name" value="TonB-dependent receptor, beta-barrel domain"/>
    <property type="match status" value="1"/>
</dbReference>
<dbReference type="Pfam" id="PF00593">
    <property type="entry name" value="TonB_dep_Rec_b-barrel"/>
    <property type="match status" value="1"/>
</dbReference>
<keyword evidence="10" id="KW-0732">Signal</keyword>
<dbReference type="InterPro" id="IPR036942">
    <property type="entry name" value="Beta-barrel_TonB_sf"/>
</dbReference>
<dbReference type="SUPFAM" id="SSF56935">
    <property type="entry name" value="Porins"/>
    <property type="match status" value="1"/>
</dbReference>
<dbReference type="SUPFAM" id="SSF49464">
    <property type="entry name" value="Carboxypeptidase regulatory domain-like"/>
    <property type="match status" value="1"/>
</dbReference>
<dbReference type="NCBIfam" id="TIGR04057">
    <property type="entry name" value="SusC_RagA_signa"/>
    <property type="match status" value="1"/>
</dbReference>
<dbReference type="RefSeq" id="WP_264810968.1">
    <property type="nucleotide sequence ID" value="NZ_CP110226.1"/>
</dbReference>
<dbReference type="Gene3D" id="2.170.130.10">
    <property type="entry name" value="TonB-dependent receptor, plug domain"/>
    <property type="match status" value="1"/>
</dbReference>
<dbReference type="Gene3D" id="2.60.40.1120">
    <property type="entry name" value="Carboxypeptidase-like, regulatory domain"/>
    <property type="match status" value="1"/>
</dbReference>
<dbReference type="InterPro" id="IPR037066">
    <property type="entry name" value="Plug_dom_sf"/>
</dbReference>
<dbReference type="NCBIfam" id="TIGR04056">
    <property type="entry name" value="OMP_RagA_SusC"/>
    <property type="match status" value="1"/>
</dbReference>
<evidence type="ECO:0000256" key="6">
    <source>
        <dbReference type="ARBA" id="ARBA00023136"/>
    </source>
</evidence>
<keyword evidence="7 8" id="KW-0998">Cell outer membrane</keyword>
<feature type="chain" id="PRO_5046643845" evidence="10">
    <location>
        <begin position="21"/>
        <end position="1057"/>
    </location>
</feature>
<evidence type="ECO:0000256" key="8">
    <source>
        <dbReference type="PROSITE-ProRule" id="PRU01360"/>
    </source>
</evidence>
<dbReference type="EMBL" id="CP110226">
    <property type="protein sequence ID" value="UZD24251.1"/>
    <property type="molecule type" value="Genomic_DNA"/>
</dbReference>
<feature type="domain" description="TonB-dependent receptor-like beta-barrel" evidence="11">
    <location>
        <begin position="455"/>
        <end position="883"/>
    </location>
</feature>
<evidence type="ECO:0000313" key="13">
    <source>
        <dbReference type="EMBL" id="UZD24251.1"/>
    </source>
</evidence>
<evidence type="ECO:0000256" key="5">
    <source>
        <dbReference type="ARBA" id="ARBA00023077"/>
    </source>
</evidence>
<evidence type="ECO:0000256" key="9">
    <source>
        <dbReference type="RuleBase" id="RU003357"/>
    </source>
</evidence>
<evidence type="ECO:0000259" key="12">
    <source>
        <dbReference type="Pfam" id="PF07715"/>
    </source>
</evidence>
<keyword evidence="4 8" id="KW-0812">Transmembrane</keyword>
<evidence type="ECO:0000313" key="14">
    <source>
        <dbReference type="Proteomes" id="UP001163156"/>
    </source>
</evidence>
<evidence type="ECO:0000256" key="4">
    <source>
        <dbReference type="ARBA" id="ARBA00022692"/>
    </source>
</evidence>
<gene>
    <name evidence="13" type="ORF">OM944_07060</name>
</gene>
<dbReference type="InterPro" id="IPR023996">
    <property type="entry name" value="TonB-dep_OMP_SusC/RagA"/>
</dbReference>
<name>A0ABY6MPF5_9BACT</name>
<evidence type="ECO:0000256" key="2">
    <source>
        <dbReference type="ARBA" id="ARBA00022448"/>
    </source>
</evidence>
<dbReference type="InterPro" id="IPR000531">
    <property type="entry name" value="Beta-barrel_TonB"/>
</dbReference>
<dbReference type="InterPro" id="IPR039426">
    <property type="entry name" value="TonB-dep_rcpt-like"/>
</dbReference>
<dbReference type="PROSITE" id="PS52016">
    <property type="entry name" value="TONB_DEPENDENT_REC_3"/>
    <property type="match status" value="1"/>
</dbReference>
<sequence length="1057" mass="115523">MKRTLLSLLLGLLVTVSAFAQSRTVTGRLVSEEEPAGLIGVSVLVKGTTIGVVTDLDGYYSVDVPAGSQTLVFSYIGYSTVEEAIGNRSVVNVTMEPDAQNLDEVIVTAYGTADKGNFTGSAIALKGDQIANRPINNVVNAIEGQSPGVITTSASGQPGSTPAVRIRGIGSVNSSSSPLYVVDGVPYDANISNLNPEDIEDMTILKDASSAALYGSRAANGVIMITTKKGKKNKPNFSFRVQQGTASRALPEYDRVNADQYYPLVWESLRNSQLGNGATGAEAAAYASDVLIDGNEDNNGVLGYNIYNVPNDQVVGADGTLNPNAVNNFQDLNWEDYVAGRGGRSEYNMTYSGGSDRTDFFTSVGYLKEDGFVVNSDFERFTGRLNINTQATDWFKTGVNLSATMSDGNNARTDGNTSYVNPMFFSRNMGPIYPVYAQNMMTGGYLTDEFGNKIFDTGDLTALGLPSRGPGGSPGRHAYQEALLNVDQTDRDVISARAYAEVTFLKHFALRTNIATDITSLLSIGYDNPIVGDGAPAGRTNRTNGRTNSYTFNQLLTYTNTFKEKHFVEALVGHENYDYKYNYQYLAKQDQILTGNIEPDNFVTISSGNGRIDRHRIESIFSRVNYVFDDKYSLSGSFRRDASSKFFEDVRVGNFFSVGAAWNIDQENFFNSDFFDMLKLRASYGEVGNDNLLNADNNTLYYPWQALYDLGYNNATEPGILQASLAAPGLTWESNNTFDVGLDFAFAGRFTGTLEYYNRQSENLLFEVPLSLTTGLESKYENIGTLANTGIEFSIQGDVIRSNDFTWTASLNVSTFKNEFKKLPFEEQINGTKKLMVGRSIYDYWLRDWYGVDPETGEGLYRAEAYAEDDATTKIVGQDTVTTRANNAKYHYAGTAIPDFFGGLTNTFTYKGFSLNVLVSYSVGGKVYDGSYASLMNADPDGNALHVDALNRWTTPGQITDVPKMDVTGGAQTNVASDRWLIDGSYLNLRSVNLSYRLPKTLLDRISVGGATVYLAGENLGWLSQRKGMYVSGSFNGTTSNAYTPARTFTVGLNVNL</sequence>
<dbReference type="InterPro" id="IPR023997">
    <property type="entry name" value="TonB-dep_OMP_SusC/RagA_CS"/>
</dbReference>
<evidence type="ECO:0000256" key="3">
    <source>
        <dbReference type="ARBA" id="ARBA00022452"/>
    </source>
</evidence>
<dbReference type="InterPro" id="IPR008969">
    <property type="entry name" value="CarboxyPept-like_regulatory"/>
</dbReference>
<protein>
    <submittedName>
        <fullName evidence="13">TonB-dependent receptor</fullName>
    </submittedName>
</protein>
<keyword evidence="14" id="KW-1185">Reference proteome</keyword>
<evidence type="ECO:0000256" key="7">
    <source>
        <dbReference type="ARBA" id="ARBA00023237"/>
    </source>
</evidence>
<accession>A0ABY6MPF5</accession>
<keyword evidence="6 8" id="KW-0472">Membrane</keyword>
<feature type="signal peptide" evidence="10">
    <location>
        <begin position="1"/>
        <end position="20"/>
    </location>
</feature>
<evidence type="ECO:0000259" key="11">
    <source>
        <dbReference type="Pfam" id="PF00593"/>
    </source>
</evidence>
<evidence type="ECO:0000256" key="10">
    <source>
        <dbReference type="SAM" id="SignalP"/>
    </source>
</evidence>
<proteinExistence type="inferred from homology"/>
<reference evidence="13" key="1">
    <citation type="submission" date="2022-10" db="EMBL/GenBank/DDBJ databases">
        <title>Algoriphagus sp. a novel bacteria isolate from halophytes salicornia europaea.</title>
        <authorList>
            <person name="Peng Y."/>
            <person name="Jiang L."/>
            <person name="Lee J."/>
        </authorList>
    </citation>
    <scope>NUCLEOTIDE SEQUENCE</scope>
    <source>
        <strain evidence="13">TR-M5</strain>
    </source>
</reference>
<dbReference type="Pfam" id="PF07715">
    <property type="entry name" value="Plug"/>
    <property type="match status" value="1"/>
</dbReference>
<dbReference type="InterPro" id="IPR012910">
    <property type="entry name" value="Plug_dom"/>
</dbReference>
<keyword evidence="2 8" id="KW-0813">Transport</keyword>
<keyword evidence="5 9" id="KW-0798">TonB box</keyword>
<organism evidence="13 14">
    <name type="scientific">Algoriphagus halophytocola</name>
    <dbReference type="NCBI Taxonomy" id="2991499"/>
    <lineage>
        <taxon>Bacteria</taxon>
        <taxon>Pseudomonadati</taxon>
        <taxon>Bacteroidota</taxon>
        <taxon>Cytophagia</taxon>
        <taxon>Cytophagales</taxon>
        <taxon>Cyclobacteriaceae</taxon>
        <taxon>Algoriphagus</taxon>
    </lineage>
</organism>
<dbReference type="Proteomes" id="UP001163156">
    <property type="component" value="Chromosome"/>
</dbReference>
<keyword evidence="3 8" id="KW-1134">Transmembrane beta strand</keyword>
<comment type="subcellular location">
    <subcellularLocation>
        <location evidence="1 8">Cell outer membrane</location>
        <topology evidence="1 8">Multi-pass membrane protein</topology>
    </subcellularLocation>
</comment>
<keyword evidence="13" id="KW-0675">Receptor</keyword>
<evidence type="ECO:0000256" key="1">
    <source>
        <dbReference type="ARBA" id="ARBA00004571"/>
    </source>
</evidence>
<feature type="domain" description="TonB-dependent receptor plug" evidence="12">
    <location>
        <begin position="118"/>
        <end position="222"/>
    </location>
</feature>